<accession>B0VHV1</accession>
<dbReference type="SUPFAM" id="SSF160527">
    <property type="entry name" value="V-type ATPase subunit E-like"/>
    <property type="match status" value="1"/>
</dbReference>
<dbReference type="AlphaFoldDB" id="B0VHV1"/>
<dbReference type="KEGG" id="caci:CLOAM1050"/>
<dbReference type="Gene3D" id="1.20.5.2950">
    <property type="match status" value="1"/>
</dbReference>
<keyword evidence="5" id="KW-0175">Coiled coil</keyword>
<keyword evidence="7" id="KW-1185">Reference proteome</keyword>
<dbReference type="CDD" id="cd06503">
    <property type="entry name" value="ATP-synt_Fo_b"/>
    <property type="match status" value="1"/>
</dbReference>
<evidence type="ECO:0000256" key="1">
    <source>
        <dbReference type="ARBA" id="ARBA00005901"/>
    </source>
</evidence>
<dbReference type="STRING" id="459349.CLOAM1050"/>
<keyword evidence="4" id="KW-0406">Ion transport</keyword>
<sequence length="202" mass="22968">MNDQLQDLLKRVYEEGVAKANAEAEKIISQAKEQAEETIAKAKAEAEAILKDAEKKAEDLKKNTQSDLNMAYNHTLTALKQKITDLVLSEALNTKLNDAFNDTEFVKKLILETLTAWRENTSSGTIIISEKMKPHLDEFYIKSLKDIFDGKLKVDFSPVMKQGFIIAPEDGTYKIKFEGDDFANLFKNYLRPRTKEILFGNQ</sequence>
<evidence type="ECO:0000313" key="7">
    <source>
        <dbReference type="Proteomes" id="UP000002019"/>
    </source>
</evidence>
<evidence type="ECO:0000256" key="3">
    <source>
        <dbReference type="ARBA" id="ARBA00022448"/>
    </source>
</evidence>
<reference evidence="6 7" key="1">
    <citation type="journal article" date="2008" name="J. Bacteriol.">
        <title>'Candidatus Cloacamonas acidaminovorans': genome sequence reconstruction provides a first glimpse of a new bacterial division.</title>
        <authorList>
            <person name="Pelletier E."/>
            <person name="Kreimeyer A."/>
            <person name="Bocs S."/>
            <person name="Rouy Z."/>
            <person name="Gyapay G."/>
            <person name="Chouari R."/>
            <person name="Riviere D."/>
            <person name="Ganesan A."/>
            <person name="Daegelen P."/>
            <person name="Sghir A."/>
            <person name="Cohen G.N."/>
            <person name="Medigue C."/>
            <person name="Weissenbach J."/>
            <person name="Le Paslier D."/>
        </authorList>
    </citation>
    <scope>NUCLEOTIDE SEQUENCE [LARGE SCALE GENOMIC DNA]</scope>
    <source>
        <strain evidence="7">Evry</strain>
    </source>
</reference>
<comment type="similarity">
    <text evidence="1">Belongs to the V-ATPase E subunit family.</text>
</comment>
<dbReference type="GO" id="GO:0033178">
    <property type="term" value="C:proton-transporting two-sector ATPase complex, catalytic domain"/>
    <property type="evidence" value="ECO:0007669"/>
    <property type="project" value="InterPro"/>
</dbReference>
<dbReference type="OrthoDB" id="1093377at2"/>
<dbReference type="InterPro" id="IPR002842">
    <property type="entry name" value="ATPase_V1_Esu"/>
</dbReference>
<dbReference type="RefSeq" id="WP_015424780.1">
    <property type="nucleotide sequence ID" value="NC_020449.1"/>
</dbReference>
<organism evidence="6 7">
    <name type="scientific">Cloacimonas acidaminovorans (strain Evry)</name>
    <dbReference type="NCBI Taxonomy" id="459349"/>
    <lineage>
        <taxon>Bacteria</taxon>
        <taxon>Pseudomonadati</taxon>
        <taxon>Candidatus Cloacimonadota</taxon>
        <taxon>Candidatus Cloacimonadia</taxon>
        <taxon>Candidatus Cloacimonadales</taxon>
        <taxon>Candidatus Cloacimonadaceae</taxon>
        <taxon>Candidatus Cloacimonas</taxon>
    </lineage>
</organism>
<dbReference type="Pfam" id="PF01991">
    <property type="entry name" value="vATP-synt_E"/>
    <property type="match status" value="1"/>
</dbReference>
<gene>
    <name evidence="6" type="ordered locus">CLOAM1050</name>
</gene>
<protein>
    <recommendedName>
        <fullName evidence="2">V-type ATP synthase subunit E</fullName>
    </recommendedName>
</protein>
<evidence type="ECO:0000256" key="5">
    <source>
        <dbReference type="SAM" id="Coils"/>
    </source>
</evidence>
<evidence type="ECO:0000256" key="4">
    <source>
        <dbReference type="ARBA" id="ARBA00023065"/>
    </source>
</evidence>
<dbReference type="HOGENOM" id="CLU_105793_1_0_0"/>
<name>B0VHV1_CLOAI</name>
<feature type="coiled-coil region" evidence="5">
    <location>
        <begin position="17"/>
        <end position="70"/>
    </location>
</feature>
<evidence type="ECO:0000313" key="6">
    <source>
        <dbReference type="EMBL" id="CAO80922.1"/>
    </source>
</evidence>
<dbReference type="EMBL" id="CU466930">
    <property type="protein sequence ID" value="CAO80922.1"/>
    <property type="molecule type" value="Genomic_DNA"/>
</dbReference>
<evidence type="ECO:0000256" key="2">
    <source>
        <dbReference type="ARBA" id="ARBA00020756"/>
    </source>
</evidence>
<dbReference type="Proteomes" id="UP000002019">
    <property type="component" value="Chromosome"/>
</dbReference>
<keyword evidence="3" id="KW-0813">Transport</keyword>
<proteinExistence type="inferred from homology"/>
<dbReference type="eggNOG" id="COG1390">
    <property type="taxonomic scope" value="Bacteria"/>
</dbReference>
<dbReference type="GO" id="GO:0046961">
    <property type="term" value="F:proton-transporting ATPase activity, rotational mechanism"/>
    <property type="evidence" value="ECO:0007669"/>
    <property type="project" value="InterPro"/>
</dbReference>